<evidence type="ECO:0000259" key="1">
    <source>
        <dbReference type="Pfam" id="PF01636"/>
    </source>
</evidence>
<evidence type="ECO:0000313" key="3">
    <source>
        <dbReference type="Proteomes" id="UP000660729"/>
    </source>
</evidence>
<comment type="caution">
    <text evidence="2">The sequence shown here is derived from an EMBL/GenBank/DDBJ whole genome shotgun (WGS) entry which is preliminary data.</text>
</comment>
<gene>
    <name evidence="2" type="ORF">HII31_04950</name>
</gene>
<dbReference type="InterPro" id="IPR011009">
    <property type="entry name" value="Kinase-like_dom_sf"/>
</dbReference>
<dbReference type="PANTHER" id="PTHR21310">
    <property type="entry name" value="AMINOGLYCOSIDE PHOSPHOTRANSFERASE-RELATED-RELATED"/>
    <property type="match status" value="1"/>
</dbReference>
<dbReference type="Gene3D" id="3.90.1200.10">
    <property type="match status" value="1"/>
</dbReference>
<dbReference type="SUPFAM" id="SSF56112">
    <property type="entry name" value="Protein kinase-like (PK-like)"/>
    <property type="match status" value="1"/>
</dbReference>
<dbReference type="InterPro" id="IPR002575">
    <property type="entry name" value="Aminoglycoside_PTrfase"/>
</dbReference>
<dbReference type="AlphaFoldDB" id="A0A8H6VP19"/>
<dbReference type="Proteomes" id="UP000660729">
    <property type="component" value="Unassembled WGS sequence"/>
</dbReference>
<proteinExistence type="predicted"/>
<accession>A0A8H6VP19</accession>
<dbReference type="InterPro" id="IPR051678">
    <property type="entry name" value="AGP_Transferase"/>
</dbReference>
<name>A0A8H6VP19_9PEZI</name>
<feature type="domain" description="Aminoglycoside phosphotransferase" evidence="1">
    <location>
        <begin position="76"/>
        <end position="267"/>
    </location>
</feature>
<dbReference type="OrthoDB" id="5598852at2759"/>
<reference evidence="2" key="1">
    <citation type="submission" date="2020-04" db="EMBL/GenBank/DDBJ databases">
        <title>Draft genome resource of the tomato pathogen Pseudocercospora fuligena.</title>
        <authorList>
            <person name="Zaccaron A."/>
        </authorList>
    </citation>
    <scope>NUCLEOTIDE SEQUENCE</scope>
    <source>
        <strain evidence="2">PF001</strain>
    </source>
</reference>
<organism evidence="2 3">
    <name type="scientific">Pseudocercospora fuligena</name>
    <dbReference type="NCBI Taxonomy" id="685502"/>
    <lineage>
        <taxon>Eukaryota</taxon>
        <taxon>Fungi</taxon>
        <taxon>Dikarya</taxon>
        <taxon>Ascomycota</taxon>
        <taxon>Pezizomycotina</taxon>
        <taxon>Dothideomycetes</taxon>
        <taxon>Dothideomycetidae</taxon>
        <taxon>Mycosphaerellales</taxon>
        <taxon>Mycosphaerellaceae</taxon>
        <taxon>Pseudocercospora</taxon>
    </lineage>
</organism>
<protein>
    <recommendedName>
        <fullName evidence="1">Aminoglycoside phosphotransferase domain-containing protein</fullName>
    </recommendedName>
</protein>
<sequence>MVRAMPQAHGRASSEDRVTPLTASAIQERAAAILNSLQTDSQSVPLGACYREKEGCHHVVWSIGEYVLHALPSRPNNIKSLLRDRAVTTLVRNTTKNPHIISVPTEPFEINGWTCMLQKRLPGISLEDYILKGASLDKTTEDLVQLCKALRSIDYQKASESTYYEHERPNIEKRVKKAVRQWEELRKVGYVEDDECRMRDVLSLARLKDLKPPDPYAPRMLHGDFSMQHILVNEDDGHVTGIIDWSDAMLGDPCEDIAGLALSIGVSRARRIAAEVGYDEHTAERGIIFARCLAVEDLRELECGTEQQPPEALLQAQFKMAFEGTGFGDIPDSIYPHSW</sequence>
<keyword evidence="3" id="KW-1185">Reference proteome</keyword>
<dbReference type="EMBL" id="JABCIY010000076">
    <property type="protein sequence ID" value="KAF7193700.1"/>
    <property type="molecule type" value="Genomic_DNA"/>
</dbReference>
<dbReference type="Pfam" id="PF01636">
    <property type="entry name" value="APH"/>
    <property type="match status" value="1"/>
</dbReference>
<evidence type="ECO:0000313" key="2">
    <source>
        <dbReference type="EMBL" id="KAF7193700.1"/>
    </source>
</evidence>